<dbReference type="Gene3D" id="3.40.50.2000">
    <property type="entry name" value="Glycogen Phosphorylase B"/>
    <property type="match status" value="2"/>
</dbReference>
<dbReference type="EMBL" id="WMZE01000002">
    <property type="protein sequence ID" value="MTS01284.1"/>
    <property type="molecule type" value="Genomic_DNA"/>
</dbReference>
<dbReference type="Pfam" id="PF00534">
    <property type="entry name" value="Glycos_transf_1"/>
    <property type="match status" value="1"/>
</dbReference>
<dbReference type="RefSeq" id="WP_155125731.1">
    <property type="nucleotide sequence ID" value="NZ_WMYY01000001.1"/>
</dbReference>
<organism evidence="3">
    <name type="scientific">Streptococcus parasanguinis</name>
    <dbReference type="NCBI Taxonomy" id="1318"/>
    <lineage>
        <taxon>Bacteria</taxon>
        <taxon>Bacillati</taxon>
        <taxon>Bacillota</taxon>
        <taxon>Bacilli</taxon>
        <taxon>Lactobacillales</taxon>
        <taxon>Streptococcaceae</taxon>
        <taxon>Streptococcus</taxon>
    </lineage>
</organism>
<reference evidence="3 4" key="1">
    <citation type="journal article" date="2019" name="Nat. Med.">
        <title>A library of human gut bacterial isolates paired with longitudinal multiomics data enables mechanistic microbiome research.</title>
        <authorList>
            <person name="Poyet M."/>
            <person name="Groussin M."/>
            <person name="Gibbons S.M."/>
            <person name="Avila-Pacheco J."/>
            <person name="Jiang X."/>
            <person name="Kearney S.M."/>
            <person name="Perrotta A.R."/>
            <person name="Berdy B."/>
            <person name="Zhao S."/>
            <person name="Lieberman T.D."/>
            <person name="Swanson P.K."/>
            <person name="Smith M."/>
            <person name="Roesemann S."/>
            <person name="Alexander J.E."/>
            <person name="Rich S.A."/>
            <person name="Livny J."/>
            <person name="Vlamakis H."/>
            <person name="Clish C."/>
            <person name="Bullock K."/>
            <person name="Deik A."/>
            <person name="Scott J."/>
            <person name="Pierce K.A."/>
            <person name="Xavier R.J."/>
            <person name="Alm E.J."/>
        </authorList>
    </citation>
    <scope>NUCLEOTIDE SEQUENCE</scope>
    <source>
        <strain evidence="2 4">BIOML-A12</strain>
        <strain evidence="3">BIOML-A6</strain>
    </source>
</reference>
<dbReference type="PANTHER" id="PTHR12526">
    <property type="entry name" value="GLYCOSYLTRANSFERASE"/>
    <property type="match status" value="1"/>
</dbReference>
<dbReference type="Proteomes" id="UP000460220">
    <property type="component" value="Unassembled WGS sequence"/>
</dbReference>
<dbReference type="EMBL" id="WMYY01000001">
    <property type="protein sequence ID" value="MTR65951.1"/>
    <property type="molecule type" value="Genomic_DNA"/>
</dbReference>
<accession>A0A6A8V6N0</accession>
<evidence type="ECO:0000313" key="4">
    <source>
        <dbReference type="Proteomes" id="UP000460220"/>
    </source>
</evidence>
<evidence type="ECO:0000313" key="2">
    <source>
        <dbReference type="EMBL" id="MTR65951.1"/>
    </source>
</evidence>
<gene>
    <name evidence="2" type="ORF">GMC73_01430</name>
    <name evidence="3" type="ORF">GMC90_05510</name>
</gene>
<comment type="caution">
    <text evidence="3">The sequence shown here is derived from an EMBL/GenBank/DDBJ whole genome shotgun (WGS) entry which is preliminary data.</text>
</comment>
<protein>
    <submittedName>
        <fullName evidence="3">Glycosyltransferase</fullName>
    </submittedName>
</protein>
<name>A0A6A8V6N0_STRPA</name>
<evidence type="ECO:0000259" key="1">
    <source>
        <dbReference type="Pfam" id="PF00534"/>
    </source>
</evidence>
<dbReference type="PANTHER" id="PTHR12526:SF627">
    <property type="entry name" value="D-RHAMNOSYLTRANSFERASE WBPZ"/>
    <property type="match status" value="1"/>
</dbReference>
<keyword evidence="3" id="KW-0808">Transferase</keyword>
<dbReference type="InterPro" id="IPR001296">
    <property type="entry name" value="Glyco_trans_1"/>
</dbReference>
<dbReference type="AlphaFoldDB" id="A0A6A8V6N0"/>
<feature type="domain" description="Glycosyl transferase family 1" evidence="1">
    <location>
        <begin position="198"/>
        <end position="354"/>
    </location>
</feature>
<evidence type="ECO:0000313" key="3">
    <source>
        <dbReference type="EMBL" id="MTS01284.1"/>
    </source>
</evidence>
<proteinExistence type="predicted"/>
<sequence>MKRDIIFVTHHLGGIGGVQRVVDQLATRFAEDGNKVTVVGCAIQSQEKYVKVQEKYQEILLYQEDIFFEKPWLFLKEKFFSKKLDTILSDLLAKSENPMVILANPIVYLLMEKSLKKFSNHAFFIGQMHSSADFVLECKGIYKVYPYIIKNKYPKLDCIMFLSDSYSELISQHYKIPLEKFVAITNPLPRYIEASENDYQEKSKIISFVGRLDPVKQIDHQIQAFAQVADEFPDVSFNIYGSGNLKETLQLLIDQLGMTKRITLKGKTTQVKEVYQKSLFTLLTSKSEAFGMSVVESMVLGTPVLTYNCSQGVADLQSATPEMLFNPSVGELTNKMRYFLTNPEILEGIGRRGQDYVIGNYAEDVIVQKWYALFKKLEDKKGIT</sequence>
<dbReference type="SUPFAM" id="SSF53756">
    <property type="entry name" value="UDP-Glycosyltransferase/glycogen phosphorylase"/>
    <property type="match status" value="1"/>
</dbReference>
<dbReference type="GO" id="GO:0016757">
    <property type="term" value="F:glycosyltransferase activity"/>
    <property type="evidence" value="ECO:0007669"/>
    <property type="project" value="InterPro"/>
</dbReference>